<proteinExistence type="predicted"/>
<dbReference type="InterPro" id="IPR000719">
    <property type="entry name" value="Prot_kinase_dom"/>
</dbReference>
<dbReference type="InterPro" id="IPR001245">
    <property type="entry name" value="Ser-Thr/Tyr_kinase_cat_dom"/>
</dbReference>
<organism evidence="2 3">
    <name type="scientific">Volvox africanus</name>
    <dbReference type="NCBI Taxonomy" id="51714"/>
    <lineage>
        <taxon>Eukaryota</taxon>
        <taxon>Viridiplantae</taxon>
        <taxon>Chlorophyta</taxon>
        <taxon>core chlorophytes</taxon>
        <taxon>Chlorophyceae</taxon>
        <taxon>CS clade</taxon>
        <taxon>Chlamydomonadales</taxon>
        <taxon>Volvocaceae</taxon>
        <taxon>Volvox</taxon>
    </lineage>
</organism>
<dbReference type="Gene3D" id="1.10.510.10">
    <property type="entry name" value="Transferase(Phosphotransferase) domain 1"/>
    <property type="match status" value="1"/>
</dbReference>
<name>A0ABQ5SGQ8_9CHLO</name>
<dbReference type="Proteomes" id="UP001165090">
    <property type="component" value="Unassembled WGS sequence"/>
</dbReference>
<evidence type="ECO:0000313" key="3">
    <source>
        <dbReference type="Proteomes" id="UP001165090"/>
    </source>
</evidence>
<dbReference type="SUPFAM" id="SSF56112">
    <property type="entry name" value="Protein kinase-like (PK-like)"/>
    <property type="match status" value="1"/>
</dbReference>
<sequence>TYSAKVADFSHSYQVELALRRLRDGEGNSGADAAADGVSELASPSHAAPELFEERGQPTFQSDIYALGVVLWELYSGRRPYDKYTVGEVLASKRTVPTTEALVISESWIPEYGKICAQCWLPPAERPSLHAIVTTLILVCRAKLPHVQLCCPVAIDPDSDSVVTALDPTWFYDALGMPAVHLPGTVVDTDTEVCQVEVGALAVGCQSRVFPPLMP</sequence>
<feature type="non-terminal residue" evidence="2">
    <location>
        <position position="1"/>
    </location>
</feature>
<evidence type="ECO:0000313" key="2">
    <source>
        <dbReference type="EMBL" id="GLI69135.1"/>
    </source>
</evidence>
<dbReference type="PANTHER" id="PTHR44329">
    <property type="entry name" value="SERINE/THREONINE-PROTEIN KINASE TNNI3K-RELATED"/>
    <property type="match status" value="1"/>
</dbReference>
<reference evidence="2 3" key="1">
    <citation type="journal article" date="2023" name="IScience">
        <title>Expanded male sex-determining region conserved during the evolution of homothallism in the green alga Volvox.</title>
        <authorList>
            <person name="Yamamoto K."/>
            <person name="Matsuzaki R."/>
            <person name="Mahakham W."/>
            <person name="Heman W."/>
            <person name="Sekimoto H."/>
            <person name="Kawachi M."/>
            <person name="Minakuchi Y."/>
            <person name="Toyoda A."/>
            <person name="Nozaki H."/>
        </authorList>
    </citation>
    <scope>NUCLEOTIDE SEQUENCE [LARGE SCALE GENOMIC DNA]</scope>
    <source>
        <strain evidence="2 3">NIES-4468</strain>
    </source>
</reference>
<dbReference type="InterPro" id="IPR011009">
    <property type="entry name" value="Kinase-like_dom_sf"/>
</dbReference>
<evidence type="ECO:0000259" key="1">
    <source>
        <dbReference type="PROSITE" id="PS50011"/>
    </source>
</evidence>
<comment type="caution">
    <text evidence="2">The sequence shown here is derived from an EMBL/GenBank/DDBJ whole genome shotgun (WGS) entry which is preliminary data.</text>
</comment>
<accession>A0ABQ5SGQ8</accession>
<dbReference type="PANTHER" id="PTHR44329:SF289">
    <property type="entry name" value="SERINE_THREONINE-PROTEIN KINASE VIK"/>
    <property type="match status" value="1"/>
</dbReference>
<keyword evidence="3" id="KW-1185">Reference proteome</keyword>
<protein>
    <recommendedName>
        <fullName evidence="1">Protein kinase domain-containing protein</fullName>
    </recommendedName>
</protein>
<dbReference type="Pfam" id="PF07714">
    <property type="entry name" value="PK_Tyr_Ser-Thr"/>
    <property type="match status" value="1"/>
</dbReference>
<feature type="domain" description="Protein kinase" evidence="1">
    <location>
        <begin position="1"/>
        <end position="138"/>
    </location>
</feature>
<feature type="non-terminal residue" evidence="2">
    <location>
        <position position="215"/>
    </location>
</feature>
<dbReference type="EMBL" id="BSDZ01000080">
    <property type="protein sequence ID" value="GLI69135.1"/>
    <property type="molecule type" value="Genomic_DNA"/>
</dbReference>
<gene>
    <name evidence="2" type="ORF">VaNZ11_013692</name>
</gene>
<dbReference type="InterPro" id="IPR051681">
    <property type="entry name" value="Ser/Thr_Kinases-Pseudokinases"/>
</dbReference>
<dbReference type="PROSITE" id="PS50011">
    <property type="entry name" value="PROTEIN_KINASE_DOM"/>
    <property type="match status" value="1"/>
</dbReference>